<accession>A0A6C0HEG7</accession>
<dbReference type="AlphaFoldDB" id="A0A6C0HEG7"/>
<protein>
    <submittedName>
        <fullName evidence="2">Uncharacterized protein</fullName>
    </submittedName>
</protein>
<name>A0A6C0HEG7_9ZZZZ</name>
<proteinExistence type="predicted"/>
<dbReference type="EMBL" id="MN739937">
    <property type="protein sequence ID" value="QHT78767.1"/>
    <property type="molecule type" value="Genomic_DNA"/>
</dbReference>
<reference evidence="2" key="1">
    <citation type="journal article" date="2020" name="Nature">
        <title>Giant virus diversity and host interactions through global metagenomics.</title>
        <authorList>
            <person name="Schulz F."/>
            <person name="Roux S."/>
            <person name="Paez-Espino D."/>
            <person name="Jungbluth S."/>
            <person name="Walsh D.A."/>
            <person name="Denef V.J."/>
            <person name="McMahon K.D."/>
            <person name="Konstantinidis K.T."/>
            <person name="Eloe-Fadrosh E.A."/>
            <person name="Kyrpides N.C."/>
            <person name="Woyke T."/>
        </authorList>
    </citation>
    <scope>NUCLEOTIDE SEQUENCE</scope>
    <source>
        <strain evidence="2">GVMAG-M-3300023179-92</strain>
    </source>
</reference>
<feature type="region of interest" description="Disordered" evidence="1">
    <location>
        <begin position="128"/>
        <end position="148"/>
    </location>
</feature>
<evidence type="ECO:0000313" key="2">
    <source>
        <dbReference type="EMBL" id="QHT78767.1"/>
    </source>
</evidence>
<organism evidence="2">
    <name type="scientific">viral metagenome</name>
    <dbReference type="NCBI Taxonomy" id="1070528"/>
    <lineage>
        <taxon>unclassified sequences</taxon>
        <taxon>metagenomes</taxon>
        <taxon>organismal metagenomes</taxon>
    </lineage>
</organism>
<feature type="compositionally biased region" description="Basic and acidic residues" evidence="1">
    <location>
        <begin position="128"/>
        <end position="145"/>
    </location>
</feature>
<evidence type="ECO:0000256" key="1">
    <source>
        <dbReference type="SAM" id="MobiDB-lite"/>
    </source>
</evidence>
<sequence>MYNLTWNKVLKDSSIEYIEHPLNAFLMPKEQFAIEFQLLLDEFDGTTASDYFDFYFCRCPLNRSSFKFRDDDTKEDFVDACIELNIIPSMKEILQGEMKEEQEFRRAKSSEDLTNDFKKLKSQEMSEKYHSEKNVKKHKEKEYKSKAQQIQDTYHSLVNKLEKCTDENSRIKIEKKLTRVIQLMDHTI</sequence>